<organism evidence="1 2">
    <name type="scientific">Heterorhabditis bacteriophora</name>
    <name type="common">Entomopathogenic nematode worm</name>
    <dbReference type="NCBI Taxonomy" id="37862"/>
    <lineage>
        <taxon>Eukaryota</taxon>
        <taxon>Metazoa</taxon>
        <taxon>Ecdysozoa</taxon>
        <taxon>Nematoda</taxon>
        <taxon>Chromadorea</taxon>
        <taxon>Rhabditida</taxon>
        <taxon>Rhabditina</taxon>
        <taxon>Rhabditomorpha</taxon>
        <taxon>Strongyloidea</taxon>
        <taxon>Heterorhabditidae</taxon>
        <taxon>Heterorhabditis</taxon>
    </lineage>
</organism>
<dbReference type="AlphaFoldDB" id="A0A1I7X5S0"/>
<evidence type="ECO:0000313" key="1">
    <source>
        <dbReference type="Proteomes" id="UP000095283"/>
    </source>
</evidence>
<proteinExistence type="predicted"/>
<name>A0A1I7X5S0_HETBA</name>
<accession>A0A1I7X5S0</accession>
<protein>
    <submittedName>
        <fullName evidence="2">Uncharacterized protein</fullName>
    </submittedName>
</protein>
<evidence type="ECO:0000313" key="2">
    <source>
        <dbReference type="WBParaSite" id="Hba_12772"/>
    </source>
</evidence>
<dbReference type="Proteomes" id="UP000095283">
    <property type="component" value="Unplaced"/>
</dbReference>
<reference evidence="2" key="1">
    <citation type="submission" date="2016-11" db="UniProtKB">
        <authorList>
            <consortium name="WormBaseParasite"/>
        </authorList>
    </citation>
    <scope>IDENTIFICATION</scope>
</reference>
<dbReference type="WBParaSite" id="Hba_12772">
    <property type="protein sequence ID" value="Hba_12772"/>
    <property type="gene ID" value="Hba_12772"/>
</dbReference>
<keyword evidence="1" id="KW-1185">Reference proteome</keyword>
<sequence length="33" mass="3606">MGSYLGVKDLKYCSDTFEGELRMSLCTIASVTS</sequence>